<keyword evidence="3" id="KW-1185">Reference proteome</keyword>
<dbReference type="Proteomes" id="UP000054549">
    <property type="component" value="Unassembled WGS sequence"/>
</dbReference>
<dbReference type="AlphaFoldDB" id="A0A0C2X0F0"/>
<dbReference type="HOGENOM" id="CLU_2037484_0_0_1"/>
<feature type="region of interest" description="Disordered" evidence="1">
    <location>
        <begin position="74"/>
        <end position="121"/>
    </location>
</feature>
<evidence type="ECO:0000313" key="2">
    <source>
        <dbReference type="EMBL" id="KIL62158.1"/>
    </source>
</evidence>
<gene>
    <name evidence="2" type="ORF">M378DRAFT_800729</name>
</gene>
<evidence type="ECO:0000313" key="3">
    <source>
        <dbReference type="Proteomes" id="UP000054549"/>
    </source>
</evidence>
<dbReference type="InParanoid" id="A0A0C2X0F0"/>
<protein>
    <submittedName>
        <fullName evidence="2">Uncharacterized protein</fullName>
    </submittedName>
</protein>
<organism evidence="2 3">
    <name type="scientific">Amanita muscaria (strain Koide BX008)</name>
    <dbReference type="NCBI Taxonomy" id="946122"/>
    <lineage>
        <taxon>Eukaryota</taxon>
        <taxon>Fungi</taxon>
        <taxon>Dikarya</taxon>
        <taxon>Basidiomycota</taxon>
        <taxon>Agaricomycotina</taxon>
        <taxon>Agaricomycetes</taxon>
        <taxon>Agaricomycetidae</taxon>
        <taxon>Agaricales</taxon>
        <taxon>Pluteineae</taxon>
        <taxon>Amanitaceae</taxon>
        <taxon>Amanita</taxon>
    </lineage>
</organism>
<feature type="region of interest" description="Disordered" evidence="1">
    <location>
        <begin position="1"/>
        <end position="23"/>
    </location>
</feature>
<dbReference type="EMBL" id="KN818274">
    <property type="protein sequence ID" value="KIL62158.1"/>
    <property type="molecule type" value="Genomic_DNA"/>
</dbReference>
<proteinExistence type="predicted"/>
<feature type="compositionally biased region" description="Basic and acidic residues" evidence="1">
    <location>
        <begin position="81"/>
        <end position="96"/>
    </location>
</feature>
<accession>A0A0C2X0F0</accession>
<evidence type="ECO:0000256" key="1">
    <source>
        <dbReference type="SAM" id="MobiDB-lite"/>
    </source>
</evidence>
<name>A0A0C2X0F0_AMAMK</name>
<sequence length="121" mass="13031">MSGASCGLSVNARDVSMRSTEPTEKKIVSGVREFVATSYLPSFPGRREVPTLSGNGPGPPITLPAWHGLEYHPQRSTADLAKIRDRTQRSDSHNEGKSTQLLRNIQPTESSSLGIAKNVSA</sequence>
<reference evidence="2 3" key="1">
    <citation type="submission" date="2014-04" db="EMBL/GenBank/DDBJ databases">
        <title>Evolutionary Origins and Diversification of the Mycorrhizal Mutualists.</title>
        <authorList>
            <consortium name="DOE Joint Genome Institute"/>
            <consortium name="Mycorrhizal Genomics Consortium"/>
            <person name="Kohler A."/>
            <person name="Kuo A."/>
            <person name="Nagy L.G."/>
            <person name="Floudas D."/>
            <person name="Copeland A."/>
            <person name="Barry K.W."/>
            <person name="Cichocki N."/>
            <person name="Veneault-Fourrey C."/>
            <person name="LaButti K."/>
            <person name="Lindquist E.A."/>
            <person name="Lipzen A."/>
            <person name="Lundell T."/>
            <person name="Morin E."/>
            <person name="Murat C."/>
            <person name="Riley R."/>
            <person name="Ohm R."/>
            <person name="Sun H."/>
            <person name="Tunlid A."/>
            <person name="Henrissat B."/>
            <person name="Grigoriev I.V."/>
            <person name="Hibbett D.S."/>
            <person name="Martin F."/>
        </authorList>
    </citation>
    <scope>NUCLEOTIDE SEQUENCE [LARGE SCALE GENOMIC DNA]</scope>
    <source>
        <strain evidence="2 3">Koide BX008</strain>
    </source>
</reference>
<feature type="compositionally biased region" description="Polar residues" evidence="1">
    <location>
        <begin position="97"/>
        <end position="121"/>
    </location>
</feature>